<name>A0A0D8LC02_MORMO</name>
<dbReference type="EMBL" id="JZSH01000001">
    <property type="protein sequence ID" value="KJF79309.1"/>
    <property type="molecule type" value="Genomic_DNA"/>
</dbReference>
<dbReference type="Pfam" id="PF01381">
    <property type="entry name" value="HTH_3"/>
    <property type="match status" value="1"/>
</dbReference>
<protein>
    <recommendedName>
        <fullName evidence="1">HTH cro/C1-type domain-containing protein</fullName>
    </recommendedName>
</protein>
<evidence type="ECO:0000313" key="2">
    <source>
        <dbReference type="EMBL" id="KJF79309.1"/>
    </source>
</evidence>
<gene>
    <name evidence="2" type="ORF">UA45_00365</name>
</gene>
<dbReference type="InterPro" id="IPR001387">
    <property type="entry name" value="Cro/C1-type_HTH"/>
</dbReference>
<dbReference type="CDD" id="cd00093">
    <property type="entry name" value="HTH_XRE"/>
    <property type="match status" value="1"/>
</dbReference>
<dbReference type="GO" id="GO:0003677">
    <property type="term" value="F:DNA binding"/>
    <property type="evidence" value="ECO:0007669"/>
    <property type="project" value="InterPro"/>
</dbReference>
<dbReference type="SUPFAM" id="SSF47413">
    <property type="entry name" value="lambda repressor-like DNA-binding domains"/>
    <property type="match status" value="1"/>
</dbReference>
<dbReference type="InterPro" id="IPR010982">
    <property type="entry name" value="Lambda_DNA-bd_dom_sf"/>
</dbReference>
<sequence length="129" mass="14679">MENNRMLSLSERIREERKRLGLTQVQFAEIAGVQPTTQINYEKGTRTPDAGYLEKVGSAGADVLYIVTGHRMPLTDISTEEQKLLENYRASSEAARLNMQTVSSAFAQSELVEKLRLSNFIFIHPQRKY</sequence>
<proteinExistence type="predicted"/>
<reference evidence="2 3" key="1">
    <citation type="submission" date="2015-02" db="EMBL/GenBank/DDBJ databases">
        <title>Whole genome shotgun sequencing of cultured foodborne pathogen.</title>
        <authorList>
            <person name="Timme R."/>
            <person name="Allard M.W."/>
            <person name="Strain E."/>
            <person name="Evans P.S."/>
            <person name="Brown E."/>
        </authorList>
    </citation>
    <scope>NUCLEOTIDE SEQUENCE [LARGE SCALE GENOMIC DNA]</scope>
    <source>
        <strain evidence="2 3">GCSL-TSO-24</strain>
    </source>
</reference>
<evidence type="ECO:0000313" key="3">
    <source>
        <dbReference type="Proteomes" id="UP000032582"/>
    </source>
</evidence>
<evidence type="ECO:0000259" key="1">
    <source>
        <dbReference type="PROSITE" id="PS50943"/>
    </source>
</evidence>
<dbReference type="SMART" id="SM00530">
    <property type="entry name" value="HTH_XRE"/>
    <property type="match status" value="1"/>
</dbReference>
<feature type="domain" description="HTH cro/C1-type" evidence="1">
    <location>
        <begin position="13"/>
        <end position="56"/>
    </location>
</feature>
<organism evidence="2 3">
    <name type="scientific">Morganella morganii</name>
    <name type="common">Proteus morganii</name>
    <dbReference type="NCBI Taxonomy" id="582"/>
    <lineage>
        <taxon>Bacteria</taxon>
        <taxon>Pseudomonadati</taxon>
        <taxon>Pseudomonadota</taxon>
        <taxon>Gammaproteobacteria</taxon>
        <taxon>Enterobacterales</taxon>
        <taxon>Morganellaceae</taxon>
        <taxon>Morganella</taxon>
    </lineage>
</organism>
<dbReference type="Gene3D" id="1.10.260.40">
    <property type="entry name" value="lambda repressor-like DNA-binding domains"/>
    <property type="match status" value="1"/>
</dbReference>
<comment type="caution">
    <text evidence="2">The sequence shown here is derived from an EMBL/GenBank/DDBJ whole genome shotgun (WGS) entry which is preliminary data.</text>
</comment>
<accession>A0A0D8LC02</accession>
<dbReference type="Proteomes" id="UP000032582">
    <property type="component" value="Unassembled WGS sequence"/>
</dbReference>
<dbReference type="PATRIC" id="fig|582.24.peg.103"/>
<dbReference type="PROSITE" id="PS50943">
    <property type="entry name" value="HTH_CROC1"/>
    <property type="match status" value="1"/>
</dbReference>
<dbReference type="AlphaFoldDB" id="A0A0D8LC02"/>